<feature type="compositionally biased region" description="Basic and acidic residues" evidence="7">
    <location>
        <begin position="96"/>
        <end position="108"/>
    </location>
</feature>
<feature type="region of interest" description="Disordered" evidence="7">
    <location>
        <begin position="84"/>
        <end position="115"/>
    </location>
</feature>
<keyword evidence="6 8" id="KW-0472">Membrane</keyword>
<feature type="transmembrane region" description="Helical" evidence="8">
    <location>
        <begin position="566"/>
        <end position="585"/>
    </location>
</feature>
<organism evidence="12 13">
    <name type="scientific">Endocarpon pusillum</name>
    <dbReference type="NCBI Taxonomy" id="364733"/>
    <lineage>
        <taxon>Eukaryota</taxon>
        <taxon>Fungi</taxon>
        <taxon>Dikarya</taxon>
        <taxon>Ascomycota</taxon>
        <taxon>Pezizomycotina</taxon>
        <taxon>Eurotiomycetes</taxon>
        <taxon>Chaetothyriomycetidae</taxon>
        <taxon>Verrucariales</taxon>
        <taxon>Verrucariaceae</taxon>
        <taxon>Endocarpon</taxon>
    </lineage>
</organism>
<evidence type="ECO:0000256" key="5">
    <source>
        <dbReference type="ARBA" id="ARBA00022989"/>
    </source>
</evidence>
<comment type="caution">
    <text evidence="12">The sequence shown here is derived from an EMBL/GenBank/DDBJ whole genome shotgun (WGS) entry which is preliminary data.</text>
</comment>
<dbReference type="InterPro" id="IPR008276">
    <property type="entry name" value="C_nuclsd_transpt"/>
</dbReference>
<name>A0A8H7E6K1_9EURO</name>
<dbReference type="InterPro" id="IPR011642">
    <property type="entry name" value="Gate_dom"/>
</dbReference>
<feature type="transmembrane region" description="Helical" evidence="8">
    <location>
        <begin position="279"/>
        <end position="299"/>
    </location>
</feature>
<feature type="transmembrane region" description="Helical" evidence="8">
    <location>
        <begin position="640"/>
        <end position="662"/>
    </location>
</feature>
<gene>
    <name evidence="12" type="ORF">GJ744_007192</name>
</gene>
<feature type="transmembrane region" description="Helical" evidence="8">
    <location>
        <begin position="540"/>
        <end position="559"/>
    </location>
</feature>
<dbReference type="Proteomes" id="UP000606974">
    <property type="component" value="Unassembled WGS sequence"/>
</dbReference>
<dbReference type="OrthoDB" id="6075923at2759"/>
<dbReference type="GO" id="GO:0015293">
    <property type="term" value="F:symporter activity"/>
    <property type="evidence" value="ECO:0007669"/>
    <property type="project" value="TreeGrafter"/>
</dbReference>
<feature type="domain" description="Concentrative nucleoside transporter C-terminal" evidence="10">
    <location>
        <begin position="445"/>
        <end position="659"/>
    </location>
</feature>
<evidence type="ECO:0000313" key="13">
    <source>
        <dbReference type="Proteomes" id="UP000606974"/>
    </source>
</evidence>
<evidence type="ECO:0000259" key="10">
    <source>
        <dbReference type="Pfam" id="PF07662"/>
    </source>
</evidence>
<comment type="similarity">
    <text evidence="2">Belongs to the concentrative nucleoside transporter (CNT) (TC 2.A.41) family.</text>
</comment>
<feature type="transmembrane region" description="Helical" evidence="8">
    <location>
        <begin position="339"/>
        <end position="361"/>
    </location>
</feature>
<keyword evidence="3" id="KW-1003">Cell membrane</keyword>
<keyword evidence="13" id="KW-1185">Reference proteome</keyword>
<sequence length="673" mass="73496">MDTKNQISTTGTHNPQQQDLNEAQSSGIHLPAHGHNASLQRDVSTNPDLVLHYSHEHEHQHLHHHKRSIDGRDDEVVYSHGHDVEKSNVPDQNAQDSHHQAYHTDRRTSSKPTIVQHDAEKGIVSPASLSQKEDDPRSHKVSAFYGKWKIFFHAAFLALMTGWWIAALILHRHDRGWIVPFLLWLFITIRIITFYVPVSVIMKPTRTVWKHTAVRVHDLIPAKFRKPLAAAGTIAVMLIGAFVSEESADNTRANRAVSLFGLAVMVAVLYATSRNRSKIPWHTVIGGMLTQFIIAVFVLRSRAGYDIFAFISSLARSLLDFARQGTAFLTDETTATLPWFLIGVLPPIIFFVALVQLLYYFGTLQWAVGKFAVFFFWTLKVSGAEAVVAAASPFIGQGESAMLIRPFVPHLTMAEIHQIMTSGFATIAGSVLVAYIGLGLNPQALVSSCVMSIPASLAVSKLRYPETEETITAGRAVVPDDDEHRAANALHAFANGAWLGLKIALMIASTLLCIIALVGLINGILTWWGRFLNLDGEYDLTLELILGYICYPIAFLLGVSREGNDILLVGRLIGVKLIVNEFFAFTMLKTDPAYASLSPRSELIATYALCGFANIGSLGTQIGVLSQISPSRSADVSRVAVSALITGAISTLSSASIAGLLLQNEASGPPSGS</sequence>
<dbReference type="EMBL" id="JAACFV010000034">
    <property type="protein sequence ID" value="KAF7510088.1"/>
    <property type="molecule type" value="Genomic_DNA"/>
</dbReference>
<evidence type="ECO:0000256" key="6">
    <source>
        <dbReference type="ARBA" id="ARBA00023136"/>
    </source>
</evidence>
<feature type="transmembrane region" description="Helical" evidence="8">
    <location>
        <begin position="227"/>
        <end position="244"/>
    </location>
</feature>
<evidence type="ECO:0000259" key="11">
    <source>
        <dbReference type="Pfam" id="PF07670"/>
    </source>
</evidence>
<comment type="subcellular location">
    <subcellularLocation>
        <location evidence="1">Cell membrane</location>
        <topology evidence="1">Multi-pass membrane protein</topology>
    </subcellularLocation>
</comment>
<feature type="region of interest" description="Disordered" evidence="7">
    <location>
        <begin position="1"/>
        <end position="20"/>
    </location>
</feature>
<feature type="domain" description="Concentrative nucleoside transporter N-terminal" evidence="9">
    <location>
        <begin position="260"/>
        <end position="331"/>
    </location>
</feature>
<dbReference type="InterPro" id="IPR011657">
    <property type="entry name" value="CNT_C_dom"/>
</dbReference>
<keyword evidence="5 8" id="KW-1133">Transmembrane helix</keyword>
<protein>
    <recommendedName>
        <fullName evidence="14">Solute carrier family 28 member 3</fullName>
    </recommendedName>
</protein>
<evidence type="ECO:0000256" key="4">
    <source>
        <dbReference type="ARBA" id="ARBA00022692"/>
    </source>
</evidence>
<evidence type="ECO:0000256" key="8">
    <source>
        <dbReference type="SAM" id="Phobius"/>
    </source>
</evidence>
<feature type="transmembrane region" description="Helical" evidence="8">
    <location>
        <begin position="605"/>
        <end position="628"/>
    </location>
</feature>
<feature type="transmembrane region" description="Helical" evidence="8">
    <location>
        <begin position="177"/>
        <end position="196"/>
    </location>
</feature>
<dbReference type="Pfam" id="PF07670">
    <property type="entry name" value="Gate"/>
    <property type="match status" value="1"/>
</dbReference>
<dbReference type="GO" id="GO:0005337">
    <property type="term" value="F:nucleoside transmembrane transporter activity"/>
    <property type="evidence" value="ECO:0007669"/>
    <property type="project" value="InterPro"/>
</dbReference>
<dbReference type="PANTHER" id="PTHR10590:SF4">
    <property type="entry name" value="SOLUTE CARRIER FAMILY 28 MEMBER 3"/>
    <property type="match status" value="1"/>
</dbReference>
<dbReference type="AlphaFoldDB" id="A0A8H7E6K1"/>
<evidence type="ECO:0000256" key="3">
    <source>
        <dbReference type="ARBA" id="ARBA00022475"/>
    </source>
</evidence>
<proteinExistence type="inferred from homology"/>
<evidence type="ECO:0000256" key="7">
    <source>
        <dbReference type="SAM" id="MobiDB-lite"/>
    </source>
</evidence>
<feature type="transmembrane region" description="Helical" evidence="8">
    <location>
        <begin position="503"/>
        <end position="528"/>
    </location>
</feature>
<dbReference type="GO" id="GO:0005886">
    <property type="term" value="C:plasma membrane"/>
    <property type="evidence" value="ECO:0007669"/>
    <property type="project" value="UniProtKB-SubCell"/>
</dbReference>
<evidence type="ECO:0000256" key="2">
    <source>
        <dbReference type="ARBA" id="ARBA00009033"/>
    </source>
</evidence>
<accession>A0A8H7E6K1</accession>
<feature type="domain" description="Nucleoside transporter/FeoB GTPase Gate" evidence="11">
    <location>
        <begin position="341"/>
        <end position="438"/>
    </location>
</feature>
<evidence type="ECO:0000256" key="1">
    <source>
        <dbReference type="ARBA" id="ARBA00004651"/>
    </source>
</evidence>
<keyword evidence="4 8" id="KW-0812">Transmembrane</keyword>
<dbReference type="Pfam" id="PF01773">
    <property type="entry name" value="Nucleos_tra2_N"/>
    <property type="match status" value="1"/>
</dbReference>
<dbReference type="InterPro" id="IPR002668">
    <property type="entry name" value="CNT_N_dom"/>
</dbReference>
<evidence type="ECO:0000313" key="12">
    <source>
        <dbReference type="EMBL" id="KAF7510088.1"/>
    </source>
</evidence>
<dbReference type="Pfam" id="PF07662">
    <property type="entry name" value="Nucleos_tra2_C"/>
    <property type="match status" value="1"/>
</dbReference>
<feature type="transmembrane region" description="Helical" evidence="8">
    <location>
        <begin position="150"/>
        <end position="171"/>
    </location>
</feature>
<feature type="transmembrane region" description="Helical" evidence="8">
    <location>
        <begin position="256"/>
        <end position="272"/>
    </location>
</feature>
<evidence type="ECO:0000259" key="9">
    <source>
        <dbReference type="Pfam" id="PF01773"/>
    </source>
</evidence>
<feature type="transmembrane region" description="Helical" evidence="8">
    <location>
        <begin position="373"/>
        <end position="396"/>
    </location>
</feature>
<feature type="transmembrane region" description="Helical" evidence="8">
    <location>
        <begin position="416"/>
        <end position="438"/>
    </location>
</feature>
<dbReference type="PANTHER" id="PTHR10590">
    <property type="entry name" value="SODIUM/NUCLEOSIDE COTRANSPORTER"/>
    <property type="match status" value="1"/>
</dbReference>
<reference evidence="12" key="1">
    <citation type="submission" date="2020-02" db="EMBL/GenBank/DDBJ databases">
        <authorList>
            <person name="Palmer J.M."/>
        </authorList>
    </citation>
    <scope>NUCLEOTIDE SEQUENCE</scope>
    <source>
        <strain evidence="12">EPUS1.4</strain>
        <tissue evidence="12">Thallus</tissue>
    </source>
</reference>
<evidence type="ECO:0008006" key="14">
    <source>
        <dbReference type="Google" id="ProtNLM"/>
    </source>
</evidence>